<dbReference type="EMBL" id="JABSTR010000010">
    <property type="protein sequence ID" value="KAH9380798.1"/>
    <property type="molecule type" value="Genomic_DNA"/>
</dbReference>
<dbReference type="OMA" id="MANCPLV"/>
<proteinExistence type="predicted"/>
<organism evidence="1 2">
    <name type="scientific">Haemaphysalis longicornis</name>
    <name type="common">Bush tick</name>
    <dbReference type="NCBI Taxonomy" id="44386"/>
    <lineage>
        <taxon>Eukaryota</taxon>
        <taxon>Metazoa</taxon>
        <taxon>Ecdysozoa</taxon>
        <taxon>Arthropoda</taxon>
        <taxon>Chelicerata</taxon>
        <taxon>Arachnida</taxon>
        <taxon>Acari</taxon>
        <taxon>Parasitiformes</taxon>
        <taxon>Ixodida</taxon>
        <taxon>Ixodoidea</taxon>
        <taxon>Ixodidae</taxon>
        <taxon>Haemaphysalinae</taxon>
        <taxon>Haemaphysalis</taxon>
    </lineage>
</organism>
<evidence type="ECO:0000313" key="1">
    <source>
        <dbReference type="EMBL" id="KAH9380798.1"/>
    </source>
</evidence>
<reference evidence="1 2" key="1">
    <citation type="journal article" date="2020" name="Cell">
        <title>Large-Scale Comparative Analyses of Tick Genomes Elucidate Their Genetic Diversity and Vector Capacities.</title>
        <authorList>
            <consortium name="Tick Genome and Microbiome Consortium (TIGMIC)"/>
            <person name="Jia N."/>
            <person name="Wang J."/>
            <person name="Shi W."/>
            <person name="Du L."/>
            <person name="Sun Y."/>
            <person name="Zhan W."/>
            <person name="Jiang J.F."/>
            <person name="Wang Q."/>
            <person name="Zhang B."/>
            <person name="Ji P."/>
            <person name="Bell-Sakyi L."/>
            <person name="Cui X.M."/>
            <person name="Yuan T.T."/>
            <person name="Jiang B.G."/>
            <person name="Yang W.F."/>
            <person name="Lam T.T."/>
            <person name="Chang Q.C."/>
            <person name="Ding S.J."/>
            <person name="Wang X.J."/>
            <person name="Zhu J.G."/>
            <person name="Ruan X.D."/>
            <person name="Zhao L."/>
            <person name="Wei J.T."/>
            <person name="Ye R.Z."/>
            <person name="Que T.C."/>
            <person name="Du C.H."/>
            <person name="Zhou Y.H."/>
            <person name="Cheng J.X."/>
            <person name="Dai P.F."/>
            <person name="Guo W.B."/>
            <person name="Han X.H."/>
            <person name="Huang E.J."/>
            <person name="Li L.F."/>
            <person name="Wei W."/>
            <person name="Gao Y.C."/>
            <person name="Liu J.Z."/>
            <person name="Shao H.Z."/>
            <person name="Wang X."/>
            <person name="Wang C.C."/>
            <person name="Yang T.C."/>
            <person name="Huo Q.B."/>
            <person name="Li W."/>
            <person name="Chen H.Y."/>
            <person name="Chen S.E."/>
            <person name="Zhou L.G."/>
            <person name="Ni X.B."/>
            <person name="Tian J.H."/>
            <person name="Sheng Y."/>
            <person name="Liu T."/>
            <person name="Pan Y.S."/>
            <person name="Xia L.Y."/>
            <person name="Li J."/>
            <person name="Zhao F."/>
            <person name="Cao W.C."/>
        </authorList>
    </citation>
    <scope>NUCLEOTIDE SEQUENCE [LARGE SCALE GENOMIC DNA]</scope>
    <source>
        <strain evidence="1">HaeL-2018</strain>
    </source>
</reference>
<dbReference type="VEuPathDB" id="VectorBase:HLOH_047411"/>
<dbReference type="AlphaFoldDB" id="A0A9J6GQK5"/>
<comment type="caution">
    <text evidence="1">The sequence shown here is derived from an EMBL/GenBank/DDBJ whole genome shotgun (WGS) entry which is preliminary data.</text>
</comment>
<protein>
    <submittedName>
        <fullName evidence="1">Uncharacterized protein</fullName>
    </submittedName>
</protein>
<accession>A0A9J6GQK5</accession>
<dbReference type="Proteomes" id="UP000821853">
    <property type="component" value="Chromosome 8"/>
</dbReference>
<keyword evidence="2" id="KW-1185">Reference proteome</keyword>
<name>A0A9J6GQK5_HAELO</name>
<sequence length="275" mass="30458">MSCAEAVAEALSEFGDADELASAVSLVVLKLEKPLQTKKPLPRQLSLDSDGWRLTTDHEGFAACRGFLTRHAFPAVLFAGCPELASTKSFLIAARDVLCGGTHTLIIVHNRRAGIWDRLLDLVTWFPSVSVLVLYHDLKLQIEKKEQVDEIKNASRLERLYGTTPALGADKLFLCPLTLTVLMANCPLVQAPLHEIVQFEPVFPRLTPPSLLDSCRELTLGCNVRRPDGESIMLGDAAPVLIDRVRKYCPAVEQLHVGTCRHHHPNIYVPSTWHS</sequence>
<evidence type="ECO:0000313" key="2">
    <source>
        <dbReference type="Proteomes" id="UP000821853"/>
    </source>
</evidence>
<gene>
    <name evidence="1" type="ORF">HPB48_020248</name>
</gene>
<dbReference type="OrthoDB" id="6496648at2759"/>